<proteinExistence type="predicted"/>
<comment type="subcellular location">
    <subcellularLocation>
        <location evidence="1">Nucleus</location>
    </subcellularLocation>
</comment>
<dbReference type="PROSITE" id="PS50066">
    <property type="entry name" value="MADS_BOX_2"/>
    <property type="match status" value="1"/>
</dbReference>
<evidence type="ECO:0000313" key="8">
    <source>
        <dbReference type="Proteomes" id="UP000197138"/>
    </source>
</evidence>
<keyword evidence="3" id="KW-0238">DNA-binding</keyword>
<dbReference type="SUPFAM" id="SSF55455">
    <property type="entry name" value="SRF-like"/>
    <property type="match status" value="1"/>
</dbReference>
<dbReference type="Gene3D" id="3.40.1810.10">
    <property type="entry name" value="Transcription factor, MADS-box"/>
    <property type="match status" value="1"/>
</dbReference>
<feature type="domain" description="MADS-box" evidence="6">
    <location>
        <begin position="1"/>
        <end position="50"/>
    </location>
</feature>
<dbReference type="Pfam" id="PF00319">
    <property type="entry name" value="SRF-TF"/>
    <property type="match status" value="1"/>
</dbReference>
<evidence type="ECO:0000256" key="5">
    <source>
        <dbReference type="ARBA" id="ARBA00023242"/>
    </source>
</evidence>
<accession>A0A218Y245</accession>
<dbReference type="CDD" id="cd00120">
    <property type="entry name" value="MADS"/>
    <property type="match status" value="1"/>
</dbReference>
<organism evidence="7 8">
    <name type="scientific">Punica granatum</name>
    <name type="common">Pomegranate</name>
    <dbReference type="NCBI Taxonomy" id="22663"/>
    <lineage>
        <taxon>Eukaryota</taxon>
        <taxon>Viridiplantae</taxon>
        <taxon>Streptophyta</taxon>
        <taxon>Embryophyta</taxon>
        <taxon>Tracheophyta</taxon>
        <taxon>Spermatophyta</taxon>
        <taxon>Magnoliopsida</taxon>
        <taxon>eudicotyledons</taxon>
        <taxon>Gunneridae</taxon>
        <taxon>Pentapetalae</taxon>
        <taxon>rosids</taxon>
        <taxon>malvids</taxon>
        <taxon>Myrtales</taxon>
        <taxon>Lythraceae</taxon>
        <taxon>Punica</taxon>
    </lineage>
</organism>
<sequence>MGRGTLALELIGKEKSRRVTFEKGKSSLLKKAKEFSILCGVDTCVLIYGTPAISDRLDVLEIWPPNPDEVA</sequence>
<evidence type="ECO:0000256" key="3">
    <source>
        <dbReference type="ARBA" id="ARBA00023125"/>
    </source>
</evidence>
<evidence type="ECO:0000256" key="1">
    <source>
        <dbReference type="ARBA" id="ARBA00004123"/>
    </source>
</evidence>
<name>A0A218Y245_PUNGR</name>
<reference evidence="8" key="1">
    <citation type="journal article" date="2017" name="Plant J.">
        <title>The pomegranate (Punica granatum L.) genome and the genomics of punicalagin biosynthesis.</title>
        <authorList>
            <person name="Qin G."/>
            <person name="Xu C."/>
            <person name="Ming R."/>
            <person name="Tang H."/>
            <person name="Guyot R."/>
            <person name="Kramer E.M."/>
            <person name="Hu Y."/>
            <person name="Yi X."/>
            <person name="Qi Y."/>
            <person name="Xu X."/>
            <person name="Gao Z."/>
            <person name="Pan H."/>
            <person name="Jian J."/>
            <person name="Tian Y."/>
            <person name="Yue Z."/>
            <person name="Xu Y."/>
        </authorList>
    </citation>
    <scope>NUCLEOTIDE SEQUENCE [LARGE SCALE GENOMIC DNA]</scope>
    <source>
        <strain evidence="8">cv. Dabenzi</strain>
    </source>
</reference>
<comment type="caution">
    <text evidence="7">The sequence shown here is derived from an EMBL/GenBank/DDBJ whole genome shotgun (WGS) entry which is preliminary data.</text>
</comment>
<protein>
    <recommendedName>
        <fullName evidence="6">MADS-box domain-containing protein</fullName>
    </recommendedName>
</protein>
<dbReference type="GO" id="GO:0046983">
    <property type="term" value="F:protein dimerization activity"/>
    <property type="evidence" value="ECO:0007669"/>
    <property type="project" value="InterPro"/>
</dbReference>
<dbReference type="Proteomes" id="UP000197138">
    <property type="component" value="Unassembled WGS sequence"/>
</dbReference>
<dbReference type="GO" id="GO:0005634">
    <property type="term" value="C:nucleus"/>
    <property type="evidence" value="ECO:0007669"/>
    <property type="project" value="UniProtKB-SubCell"/>
</dbReference>
<keyword evidence="5" id="KW-0539">Nucleus</keyword>
<dbReference type="PRINTS" id="PR00404">
    <property type="entry name" value="MADSDOMAIN"/>
</dbReference>
<evidence type="ECO:0000256" key="4">
    <source>
        <dbReference type="ARBA" id="ARBA00023163"/>
    </source>
</evidence>
<keyword evidence="2" id="KW-0805">Transcription regulation</keyword>
<dbReference type="GO" id="GO:0003677">
    <property type="term" value="F:DNA binding"/>
    <property type="evidence" value="ECO:0007669"/>
    <property type="project" value="UniProtKB-KW"/>
</dbReference>
<keyword evidence="4" id="KW-0804">Transcription</keyword>
<gene>
    <name evidence="7" type="ORF">CDL15_Pgr000218</name>
</gene>
<dbReference type="AlphaFoldDB" id="A0A218Y245"/>
<evidence type="ECO:0000313" key="7">
    <source>
        <dbReference type="EMBL" id="OWM91274.1"/>
    </source>
</evidence>
<dbReference type="InterPro" id="IPR036879">
    <property type="entry name" value="TF_MADSbox_sf"/>
</dbReference>
<dbReference type="InterPro" id="IPR002100">
    <property type="entry name" value="TF_MADSbox"/>
</dbReference>
<dbReference type="EMBL" id="MTKT01000299">
    <property type="protein sequence ID" value="OWM91274.1"/>
    <property type="molecule type" value="Genomic_DNA"/>
</dbReference>
<evidence type="ECO:0000259" key="6">
    <source>
        <dbReference type="PROSITE" id="PS50066"/>
    </source>
</evidence>
<dbReference type="SMART" id="SM00432">
    <property type="entry name" value="MADS"/>
    <property type="match status" value="1"/>
</dbReference>
<evidence type="ECO:0000256" key="2">
    <source>
        <dbReference type="ARBA" id="ARBA00023015"/>
    </source>
</evidence>